<comment type="function">
    <text evidence="2">Counteracts the endogenous Pycsar antiviral defense system. Phosphodiesterase that enables metal-dependent hydrolysis of host cyclic nucleotide Pycsar defense signals such as cCMP and cUMP.</text>
</comment>
<proteinExistence type="predicted"/>
<dbReference type="InterPro" id="IPR001279">
    <property type="entry name" value="Metallo-B-lactamas"/>
</dbReference>
<comment type="catalytic activity">
    <reaction evidence="3">
        <text>3',5'-cyclic UMP + H2O = UMP + H(+)</text>
        <dbReference type="Rhea" id="RHEA:70575"/>
        <dbReference type="ChEBI" id="CHEBI:15377"/>
        <dbReference type="ChEBI" id="CHEBI:15378"/>
        <dbReference type="ChEBI" id="CHEBI:57865"/>
        <dbReference type="ChEBI" id="CHEBI:184387"/>
    </reaction>
    <physiologicalReaction direction="left-to-right" evidence="3">
        <dbReference type="Rhea" id="RHEA:70576"/>
    </physiologicalReaction>
</comment>
<sequence>MRILPRDGSIPYLTDWNWLLTDGHIPGHVSLFHESSRALVAGDAFVTVKQESIYKVFMQELEINGPPKYFTLDWPAAKASVLKLAKLSPLLALTGHGKPVQGEALTIGLQKVLENRDIAVLQADCWEYSFPRLREAYPNIGF</sequence>
<evidence type="ECO:0000256" key="2">
    <source>
        <dbReference type="ARBA" id="ARBA00034301"/>
    </source>
</evidence>
<dbReference type="Pfam" id="PF00753">
    <property type="entry name" value="Lactamase_B"/>
    <property type="match status" value="1"/>
</dbReference>
<dbReference type="Proteomes" id="UP001596108">
    <property type="component" value="Unassembled WGS sequence"/>
</dbReference>
<dbReference type="Gene3D" id="3.60.15.10">
    <property type="entry name" value="Ribonuclease Z/Hydroxyacylglutathione hydrolase-like"/>
    <property type="match status" value="1"/>
</dbReference>
<comment type="caution">
    <text evidence="5">The sequence shown here is derived from an EMBL/GenBank/DDBJ whole genome shotgun (WGS) entry which is preliminary data.</text>
</comment>
<dbReference type="SUPFAM" id="SSF56281">
    <property type="entry name" value="Metallo-hydrolase/oxidoreductase"/>
    <property type="match status" value="1"/>
</dbReference>
<name>A0ABW0QSW6_9BACL</name>
<organism evidence="5 6">
    <name type="scientific">Cohnella yongneupensis</name>
    <dbReference type="NCBI Taxonomy" id="425006"/>
    <lineage>
        <taxon>Bacteria</taxon>
        <taxon>Bacillati</taxon>
        <taxon>Bacillota</taxon>
        <taxon>Bacilli</taxon>
        <taxon>Bacillales</taxon>
        <taxon>Paenibacillaceae</taxon>
        <taxon>Cohnella</taxon>
    </lineage>
</organism>
<reference evidence="6" key="1">
    <citation type="journal article" date="2019" name="Int. J. Syst. Evol. Microbiol.">
        <title>The Global Catalogue of Microorganisms (GCM) 10K type strain sequencing project: providing services to taxonomists for standard genome sequencing and annotation.</title>
        <authorList>
            <consortium name="The Broad Institute Genomics Platform"/>
            <consortium name="The Broad Institute Genome Sequencing Center for Infectious Disease"/>
            <person name="Wu L."/>
            <person name="Ma J."/>
        </authorList>
    </citation>
    <scope>NUCLEOTIDE SEQUENCE [LARGE SCALE GENOMIC DNA]</scope>
    <source>
        <strain evidence="6">CGMCC 1.18578</strain>
    </source>
</reference>
<dbReference type="RefSeq" id="WP_378109656.1">
    <property type="nucleotide sequence ID" value="NZ_JBHSNC010000001.1"/>
</dbReference>
<keyword evidence="6" id="KW-1185">Reference proteome</keyword>
<evidence type="ECO:0000313" key="5">
    <source>
        <dbReference type="EMBL" id="MFC5527853.1"/>
    </source>
</evidence>
<evidence type="ECO:0000256" key="1">
    <source>
        <dbReference type="ARBA" id="ARBA00034221"/>
    </source>
</evidence>
<protein>
    <submittedName>
        <fullName evidence="5">MBL fold metallo-hydrolase</fullName>
    </submittedName>
</protein>
<dbReference type="EMBL" id="JBHSNC010000001">
    <property type="protein sequence ID" value="MFC5527853.1"/>
    <property type="molecule type" value="Genomic_DNA"/>
</dbReference>
<gene>
    <name evidence="5" type="ORF">ACFPQ4_00040</name>
</gene>
<evidence type="ECO:0000259" key="4">
    <source>
        <dbReference type="Pfam" id="PF00753"/>
    </source>
</evidence>
<feature type="domain" description="Metallo-beta-lactamase" evidence="4">
    <location>
        <begin position="5"/>
        <end position="96"/>
    </location>
</feature>
<evidence type="ECO:0000313" key="6">
    <source>
        <dbReference type="Proteomes" id="UP001596108"/>
    </source>
</evidence>
<comment type="catalytic activity">
    <reaction evidence="1">
        <text>3',5'-cyclic CMP + H2O = CMP + H(+)</text>
        <dbReference type="Rhea" id="RHEA:72675"/>
        <dbReference type="ChEBI" id="CHEBI:15377"/>
        <dbReference type="ChEBI" id="CHEBI:15378"/>
        <dbReference type="ChEBI" id="CHEBI:58003"/>
        <dbReference type="ChEBI" id="CHEBI:60377"/>
    </reaction>
    <physiologicalReaction direction="left-to-right" evidence="1">
        <dbReference type="Rhea" id="RHEA:72676"/>
    </physiologicalReaction>
</comment>
<accession>A0ABW0QSW6</accession>
<dbReference type="InterPro" id="IPR036866">
    <property type="entry name" value="RibonucZ/Hydroxyglut_hydro"/>
</dbReference>
<evidence type="ECO:0000256" key="3">
    <source>
        <dbReference type="ARBA" id="ARBA00048505"/>
    </source>
</evidence>